<organism evidence="10">
    <name type="scientific">Volvox carteri f. nagariensis</name>
    <dbReference type="NCBI Taxonomy" id="3068"/>
    <lineage>
        <taxon>Eukaryota</taxon>
        <taxon>Viridiplantae</taxon>
        <taxon>Chlorophyta</taxon>
        <taxon>core chlorophytes</taxon>
        <taxon>Chlorophyceae</taxon>
        <taxon>CS clade</taxon>
        <taxon>Chlamydomonadales</taxon>
        <taxon>Volvocaceae</taxon>
        <taxon>Volvox</taxon>
    </lineage>
</organism>
<keyword evidence="1 7" id="KW-0723">Serine/threonine-protein kinase</keyword>
<proteinExistence type="inferred from homology"/>
<dbReference type="InterPro" id="IPR011009">
    <property type="entry name" value="Kinase-like_dom_sf"/>
</dbReference>
<evidence type="ECO:0000256" key="7">
    <source>
        <dbReference type="RuleBase" id="RU000304"/>
    </source>
</evidence>
<evidence type="ECO:0000256" key="1">
    <source>
        <dbReference type="ARBA" id="ARBA00022527"/>
    </source>
</evidence>
<dbReference type="GeneID" id="9621529"/>
<dbReference type="KEGG" id="vcn:VOLCADRAFT_65242"/>
<sequence length="210" mass="23667">MDLDPNEIHIFRDGLLGQGAYGAVYRGVYRQDMVAVKLINGSIVDGRALQRDMESFHAELSILSRLRHKNIVRVYGGCLRPPCIFLVMQLMQQSLDSVIHHGQRHLTLRRALQLARDVAAGLSYLHPTIVHRDLKPANILIDESGTAKISDFGLARYKYKAYLSTRTPDQGSVAYMAPGTYITVVFVWKCFVQQRGLTDVTACPLINRLR</sequence>
<evidence type="ECO:0000256" key="6">
    <source>
        <dbReference type="PROSITE-ProRule" id="PRU10141"/>
    </source>
</evidence>
<name>D8U7U7_VOLCA</name>
<dbReference type="SMART" id="SM00220">
    <property type="entry name" value="S_TKc"/>
    <property type="match status" value="1"/>
</dbReference>
<dbReference type="InterPro" id="IPR017441">
    <property type="entry name" value="Protein_kinase_ATP_BS"/>
</dbReference>
<protein>
    <recommendedName>
        <fullName evidence="8">Protein kinase domain-containing protein</fullName>
    </recommendedName>
</protein>
<evidence type="ECO:0000256" key="2">
    <source>
        <dbReference type="ARBA" id="ARBA00022679"/>
    </source>
</evidence>
<keyword evidence="3 6" id="KW-0547">Nucleotide-binding</keyword>
<gene>
    <name evidence="9" type="ORF">VOLCADRAFT_65242</name>
</gene>
<dbReference type="PROSITE" id="PS00108">
    <property type="entry name" value="PROTEIN_KINASE_ST"/>
    <property type="match status" value="1"/>
</dbReference>
<dbReference type="InParanoid" id="D8U7U7"/>
<dbReference type="RefSeq" id="XP_002954802.1">
    <property type="nucleotide sequence ID" value="XM_002954756.1"/>
</dbReference>
<dbReference type="STRING" id="3068.D8U7U7"/>
<dbReference type="GO" id="GO:0005524">
    <property type="term" value="F:ATP binding"/>
    <property type="evidence" value="ECO:0007669"/>
    <property type="project" value="UniProtKB-UniRule"/>
</dbReference>
<dbReference type="eggNOG" id="KOG0192">
    <property type="taxonomic scope" value="Eukaryota"/>
</dbReference>
<evidence type="ECO:0000313" key="9">
    <source>
        <dbReference type="EMBL" id="EFJ44208.1"/>
    </source>
</evidence>
<dbReference type="OrthoDB" id="548168at2759"/>
<dbReference type="Proteomes" id="UP000001058">
    <property type="component" value="Unassembled WGS sequence"/>
</dbReference>
<dbReference type="PANTHER" id="PTHR44329:SF214">
    <property type="entry name" value="PROTEIN KINASE DOMAIN-CONTAINING PROTEIN"/>
    <property type="match status" value="1"/>
</dbReference>
<keyword evidence="10" id="KW-1185">Reference proteome</keyword>
<dbReference type="InterPro" id="IPR000719">
    <property type="entry name" value="Prot_kinase_dom"/>
</dbReference>
<dbReference type="AlphaFoldDB" id="D8U7U7"/>
<keyword evidence="5 6" id="KW-0067">ATP-binding</keyword>
<evidence type="ECO:0000256" key="5">
    <source>
        <dbReference type="ARBA" id="ARBA00022840"/>
    </source>
</evidence>
<dbReference type="InterPro" id="IPR051681">
    <property type="entry name" value="Ser/Thr_Kinases-Pseudokinases"/>
</dbReference>
<dbReference type="PROSITE" id="PS50011">
    <property type="entry name" value="PROTEIN_KINASE_DOM"/>
    <property type="match status" value="1"/>
</dbReference>
<dbReference type="SUPFAM" id="SSF56112">
    <property type="entry name" value="Protein kinase-like (PK-like)"/>
    <property type="match status" value="1"/>
</dbReference>
<dbReference type="Gene3D" id="1.10.510.10">
    <property type="entry name" value="Transferase(Phosphotransferase) domain 1"/>
    <property type="match status" value="1"/>
</dbReference>
<dbReference type="GO" id="GO:0004674">
    <property type="term" value="F:protein serine/threonine kinase activity"/>
    <property type="evidence" value="ECO:0007669"/>
    <property type="project" value="UniProtKB-KW"/>
</dbReference>
<evidence type="ECO:0000256" key="3">
    <source>
        <dbReference type="ARBA" id="ARBA00022741"/>
    </source>
</evidence>
<evidence type="ECO:0000313" key="10">
    <source>
        <dbReference type="Proteomes" id="UP000001058"/>
    </source>
</evidence>
<feature type="binding site" evidence="6">
    <location>
        <position position="37"/>
    </location>
    <ligand>
        <name>ATP</name>
        <dbReference type="ChEBI" id="CHEBI:30616"/>
    </ligand>
</feature>
<keyword evidence="2" id="KW-0808">Transferase</keyword>
<evidence type="ECO:0000259" key="8">
    <source>
        <dbReference type="PROSITE" id="PS50011"/>
    </source>
</evidence>
<dbReference type="InterPro" id="IPR001245">
    <property type="entry name" value="Ser-Thr/Tyr_kinase_cat_dom"/>
</dbReference>
<dbReference type="PANTHER" id="PTHR44329">
    <property type="entry name" value="SERINE/THREONINE-PROTEIN KINASE TNNI3K-RELATED"/>
    <property type="match status" value="1"/>
</dbReference>
<comment type="similarity">
    <text evidence="7">Belongs to the protein kinase superfamily.</text>
</comment>
<dbReference type="Gene3D" id="3.30.200.20">
    <property type="entry name" value="Phosphorylase Kinase, domain 1"/>
    <property type="match status" value="1"/>
</dbReference>
<dbReference type="Pfam" id="PF07714">
    <property type="entry name" value="PK_Tyr_Ser-Thr"/>
    <property type="match status" value="1"/>
</dbReference>
<dbReference type="InterPro" id="IPR008271">
    <property type="entry name" value="Ser/Thr_kinase_AS"/>
</dbReference>
<dbReference type="EMBL" id="GL378366">
    <property type="protein sequence ID" value="EFJ44208.1"/>
    <property type="molecule type" value="Genomic_DNA"/>
</dbReference>
<keyword evidence="4" id="KW-0418">Kinase</keyword>
<dbReference type="PROSITE" id="PS00107">
    <property type="entry name" value="PROTEIN_KINASE_ATP"/>
    <property type="match status" value="1"/>
</dbReference>
<reference evidence="9 10" key="1">
    <citation type="journal article" date="2010" name="Science">
        <title>Genomic analysis of organismal complexity in the multicellular green alga Volvox carteri.</title>
        <authorList>
            <person name="Prochnik S.E."/>
            <person name="Umen J."/>
            <person name="Nedelcu A.M."/>
            <person name="Hallmann A."/>
            <person name="Miller S.M."/>
            <person name="Nishii I."/>
            <person name="Ferris P."/>
            <person name="Kuo A."/>
            <person name="Mitros T."/>
            <person name="Fritz-Laylin L.K."/>
            <person name="Hellsten U."/>
            <person name="Chapman J."/>
            <person name="Simakov O."/>
            <person name="Rensing S.A."/>
            <person name="Terry A."/>
            <person name="Pangilinan J."/>
            <person name="Kapitonov V."/>
            <person name="Jurka J."/>
            <person name="Salamov A."/>
            <person name="Shapiro H."/>
            <person name="Schmutz J."/>
            <person name="Grimwood J."/>
            <person name="Lindquist E."/>
            <person name="Lucas S."/>
            <person name="Grigoriev I.V."/>
            <person name="Schmitt R."/>
            <person name="Kirk D."/>
            <person name="Rokhsar D.S."/>
        </authorList>
    </citation>
    <scope>NUCLEOTIDE SEQUENCE [LARGE SCALE GENOMIC DNA]</scope>
    <source>
        <strain evidence="10">f. Nagariensis / Eve</strain>
    </source>
</reference>
<feature type="domain" description="Protein kinase" evidence="8">
    <location>
        <begin position="10"/>
        <end position="210"/>
    </location>
</feature>
<accession>D8U7U7</accession>
<evidence type="ECO:0000256" key="4">
    <source>
        <dbReference type="ARBA" id="ARBA00022777"/>
    </source>
</evidence>